<dbReference type="EMBL" id="RDRB01000002">
    <property type="protein sequence ID" value="ROU03834.1"/>
    <property type="molecule type" value="Genomic_DNA"/>
</dbReference>
<keyword evidence="7" id="KW-1185">Reference proteome</keyword>
<dbReference type="SUPFAM" id="SSF46626">
    <property type="entry name" value="Cytochrome c"/>
    <property type="match status" value="1"/>
</dbReference>
<dbReference type="Pfam" id="PF00034">
    <property type="entry name" value="Cytochrom_C"/>
    <property type="match status" value="1"/>
</dbReference>
<organism evidence="6 7">
    <name type="scientific">Histidinibacterium lentulum</name>
    <dbReference type="NCBI Taxonomy" id="2480588"/>
    <lineage>
        <taxon>Bacteria</taxon>
        <taxon>Pseudomonadati</taxon>
        <taxon>Pseudomonadota</taxon>
        <taxon>Alphaproteobacteria</taxon>
        <taxon>Rhodobacterales</taxon>
        <taxon>Paracoccaceae</taxon>
        <taxon>Histidinibacterium</taxon>
    </lineage>
</organism>
<dbReference type="Proteomes" id="UP000268016">
    <property type="component" value="Unassembled WGS sequence"/>
</dbReference>
<dbReference type="AlphaFoldDB" id="A0A3N2R8N8"/>
<evidence type="ECO:0000313" key="7">
    <source>
        <dbReference type="Proteomes" id="UP000268016"/>
    </source>
</evidence>
<dbReference type="InterPro" id="IPR036909">
    <property type="entry name" value="Cyt_c-like_dom_sf"/>
</dbReference>
<sequence>MAAPRLQQFAAWYDAGPADGRPDWEEQSRLVLNGDPVAGRAVIDSHGCGTCHAIPGLPRANGSVGPSLAGLKDRSYIAGVLSNRPGELIDWLMDPPAFSPMTAMPDLGLTEAEARDAAAYLYAMDR</sequence>
<keyword evidence="1 4" id="KW-0349">Heme</keyword>
<evidence type="ECO:0000313" key="6">
    <source>
        <dbReference type="EMBL" id="ROU03834.1"/>
    </source>
</evidence>
<reference evidence="6 7" key="1">
    <citation type="submission" date="2018-10" db="EMBL/GenBank/DDBJ databases">
        <title>Histidinibacterium lentulum gen. nov., sp. nov., a marine bacterium from the culture broth of Picochlorum sp. 122.</title>
        <authorList>
            <person name="Wang G."/>
        </authorList>
    </citation>
    <scope>NUCLEOTIDE SEQUENCE [LARGE SCALE GENOMIC DNA]</scope>
    <source>
        <strain evidence="6 7">B17</strain>
    </source>
</reference>
<protein>
    <submittedName>
        <fullName evidence="6">Cytochrome C</fullName>
    </submittedName>
</protein>
<keyword evidence="2 4" id="KW-0479">Metal-binding</keyword>
<dbReference type="OrthoDB" id="9794982at2"/>
<dbReference type="Gene3D" id="1.10.760.10">
    <property type="entry name" value="Cytochrome c-like domain"/>
    <property type="match status" value="1"/>
</dbReference>
<comment type="caution">
    <text evidence="6">The sequence shown here is derived from an EMBL/GenBank/DDBJ whole genome shotgun (WGS) entry which is preliminary data.</text>
</comment>
<feature type="domain" description="Cytochrome c" evidence="5">
    <location>
        <begin position="34"/>
        <end position="125"/>
    </location>
</feature>
<evidence type="ECO:0000256" key="2">
    <source>
        <dbReference type="ARBA" id="ARBA00022723"/>
    </source>
</evidence>
<dbReference type="GO" id="GO:0020037">
    <property type="term" value="F:heme binding"/>
    <property type="evidence" value="ECO:0007669"/>
    <property type="project" value="InterPro"/>
</dbReference>
<gene>
    <name evidence="6" type="ORF">EAT49_05490</name>
</gene>
<proteinExistence type="predicted"/>
<dbReference type="InterPro" id="IPR009056">
    <property type="entry name" value="Cyt_c-like_dom"/>
</dbReference>
<evidence type="ECO:0000256" key="4">
    <source>
        <dbReference type="PROSITE-ProRule" id="PRU00433"/>
    </source>
</evidence>
<dbReference type="GO" id="GO:0009055">
    <property type="term" value="F:electron transfer activity"/>
    <property type="evidence" value="ECO:0007669"/>
    <property type="project" value="InterPro"/>
</dbReference>
<evidence type="ECO:0000256" key="3">
    <source>
        <dbReference type="ARBA" id="ARBA00023004"/>
    </source>
</evidence>
<evidence type="ECO:0000256" key="1">
    <source>
        <dbReference type="ARBA" id="ARBA00022617"/>
    </source>
</evidence>
<name>A0A3N2R8N8_9RHOB</name>
<evidence type="ECO:0000259" key="5">
    <source>
        <dbReference type="PROSITE" id="PS51007"/>
    </source>
</evidence>
<keyword evidence="3 4" id="KW-0408">Iron</keyword>
<dbReference type="PROSITE" id="PS51007">
    <property type="entry name" value="CYTC"/>
    <property type="match status" value="1"/>
</dbReference>
<dbReference type="GO" id="GO:0046872">
    <property type="term" value="F:metal ion binding"/>
    <property type="evidence" value="ECO:0007669"/>
    <property type="project" value="UniProtKB-KW"/>
</dbReference>
<accession>A0A3N2R8N8</accession>